<dbReference type="Proteomes" id="UP000322110">
    <property type="component" value="Unassembled WGS sequence"/>
</dbReference>
<gene>
    <name evidence="1" type="ORF">F0Q34_17095</name>
</gene>
<comment type="caution">
    <text evidence="1">The sequence shown here is derived from an EMBL/GenBank/DDBJ whole genome shotgun (WGS) entry which is preliminary data.</text>
</comment>
<dbReference type="InterPro" id="IPR036291">
    <property type="entry name" value="NAD(P)-bd_dom_sf"/>
</dbReference>
<dbReference type="Pfam" id="PF02423">
    <property type="entry name" value="OCD_Mu_crystall"/>
    <property type="match status" value="1"/>
</dbReference>
<dbReference type="SUPFAM" id="SSF51735">
    <property type="entry name" value="NAD(P)-binding Rossmann-fold domains"/>
    <property type="match status" value="1"/>
</dbReference>
<sequence length="325" mass="33729">MKGCLAVQDEVLWLSAADVAACELSPASINDAVEAAFMAVSASQASTRPALSIPAGGPSSFRAKGGVVNAEGFGAVKWYGYFPRNAALGQAEFRPLILLNETETGFPVAVINGDWITAVRTAAISAVGARHLSRPESATVAFIGCGTQARSNLEALQAVRPLRRAILHGNRPETTAAFAEFVRARGLEAETSTDPRAALREADIVVSTVPRLAARTHFLDAGWMAPGGFAAMVDSGVAWDGATMGAFEARFSDDVAQSEGHAETGDVLTTYQGSLAQVVSGSCGRSHASQRLALIFSGTGLADAAAAIAVYRAAQARGLGRRLPL</sequence>
<dbReference type="PANTHER" id="PTHR13812">
    <property type="entry name" value="KETIMINE REDUCTASE MU-CRYSTALLIN"/>
    <property type="match status" value="1"/>
</dbReference>
<evidence type="ECO:0000313" key="1">
    <source>
        <dbReference type="EMBL" id="KAA2212032.1"/>
    </source>
</evidence>
<reference evidence="1 2" key="1">
    <citation type="journal article" date="2015" name="Int. J. Syst. Evol. Microbiol.">
        <title>Roseomonas oryzae sp. nov., isolated from paddy rhizosphere soil.</title>
        <authorList>
            <person name="Ramaprasad E.V."/>
            <person name="Sasikala Ch."/>
            <person name="Ramana Ch.V."/>
        </authorList>
    </citation>
    <scope>NUCLEOTIDE SEQUENCE [LARGE SCALE GENOMIC DNA]</scope>
    <source>
        <strain evidence="1 2">KCTC 42542</strain>
    </source>
</reference>
<dbReference type="PIRSF" id="PIRSF001439">
    <property type="entry name" value="CryM"/>
    <property type="match status" value="1"/>
</dbReference>
<dbReference type="GO" id="GO:0005737">
    <property type="term" value="C:cytoplasm"/>
    <property type="evidence" value="ECO:0007669"/>
    <property type="project" value="TreeGrafter"/>
</dbReference>
<dbReference type="EMBL" id="VUKA01000012">
    <property type="protein sequence ID" value="KAA2212032.1"/>
    <property type="molecule type" value="Genomic_DNA"/>
</dbReference>
<dbReference type="AlphaFoldDB" id="A0A5B2TC00"/>
<protein>
    <submittedName>
        <fullName evidence="1">Ornithine cyclodeaminase family protein</fullName>
    </submittedName>
</protein>
<evidence type="ECO:0000313" key="2">
    <source>
        <dbReference type="Proteomes" id="UP000322110"/>
    </source>
</evidence>
<accession>A0A5B2TC00</accession>
<dbReference type="InterPro" id="IPR003462">
    <property type="entry name" value="ODC_Mu_crystall"/>
</dbReference>
<proteinExistence type="predicted"/>
<dbReference type="Gene3D" id="3.30.1780.10">
    <property type="entry name" value="ornithine cyclodeaminase, domain 1"/>
    <property type="match status" value="1"/>
</dbReference>
<name>A0A5B2TC00_9PROT</name>
<dbReference type="Gene3D" id="3.40.50.720">
    <property type="entry name" value="NAD(P)-binding Rossmann-like Domain"/>
    <property type="match status" value="1"/>
</dbReference>
<keyword evidence="2" id="KW-1185">Reference proteome</keyword>
<organism evidence="1 2">
    <name type="scientific">Teichococcus oryzae</name>
    <dbReference type="NCBI Taxonomy" id="1608942"/>
    <lineage>
        <taxon>Bacteria</taxon>
        <taxon>Pseudomonadati</taxon>
        <taxon>Pseudomonadota</taxon>
        <taxon>Alphaproteobacteria</taxon>
        <taxon>Acetobacterales</taxon>
        <taxon>Roseomonadaceae</taxon>
        <taxon>Roseomonas</taxon>
    </lineage>
</organism>
<dbReference type="PANTHER" id="PTHR13812:SF19">
    <property type="entry name" value="KETIMINE REDUCTASE MU-CRYSTALLIN"/>
    <property type="match status" value="1"/>
</dbReference>
<dbReference type="InterPro" id="IPR023401">
    <property type="entry name" value="ODC_N"/>
</dbReference>